<evidence type="ECO:0000313" key="4">
    <source>
        <dbReference type="Proteomes" id="UP001164929"/>
    </source>
</evidence>
<evidence type="ECO:0000313" key="3">
    <source>
        <dbReference type="EMBL" id="KAJ6973404.1"/>
    </source>
</evidence>
<keyword evidence="2" id="KW-1133">Transmembrane helix</keyword>
<feature type="region of interest" description="Disordered" evidence="1">
    <location>
        <begin position="1"/>
        <end position="53"/>
    </location>
</feature>
<evidence type="ECO:0000256" key="1">
    <source>
        <dbReference type="SAM" id="MobiDB-lite"/>
    </source>
</evidence>
<dbReference type="Proteomes" id="UP001164929">
    <property type="component" value="Chromosome 14"/>
</dbReference>
<feature type="transmembrane region" description="Helical" evidence="2">
    <location>
        <begin position="137"/>
        <end position="157"/>
    </location>
</feature>
<accession>A0AAD6PZD3</accession>
<evidence type="ECO:0000256" key="2">
    <source>
        <dbReference type="SAM" id="Phobius"/>
    </source>
</evidence>
<dbReference type="PANTHER" id="PTHR34741:SF1">
    <property type="entry name" value="PGG DOMAIN-CONTAINING PROTEIN"/>
    <property type="match status" value="1"/>
</dbReference>
<keyword evidence="2" id="KW-0472">Membrane</keyword>
<reference evidence="3" key="1">
    <citation type="journal article" date="2023" name="Mol. Ecol. Resour.">
        <title>Chromosome-level genome assembly of a triploid poplar Populus alba 'Berolinensis'.</title>
        <authorList>
            <person name="Chen S."/>
            <person name="Yu Y."/>
            <person name="Wang X."/>
            <person name="Wang S."/>
            <person name="Zhang T."/>
            <person name="Zhou Y."/>
            <person name="He R."/>
            <person name="Meng N."/>
            <person name="Wang Y."/>
            <person name="Liu W."/>
            <person name="Liu Z."/>
            <person name="Liu J."/>
            <person name="Guo Q."/>
            <person name="Huang H."/>
            <person name="Sederoff R.R."/>
            <person name="Wang G."/>
            <person name="Qu G."/>
            <person name="Chen S."/>
        </authorList>
    </citation>
    <scope>NUCLEOTIDE SEQUENCE</scope>
    <source>
        <strain evidence="3">SC-2020</strain>
    </source>
</reference>
<feature type="compositionally biased region" description="Polar residues" evidence="1">
    <location>
        <begin position="27"/>
        <end position="42"/>
    </location>
</feature>
<gene>
    <name evidence="3" type="ORF">NC653_033664</name>
</gene>
<sequence length="160" mass="17657">MLQPPLQALHPSYTPPSSPAVDLESQLPDTITGSSSTMKTELQSPPPSQQTPYPVINPQQINMVIVKQFTLEWPDIIIAFCFESAIQIALQYEKPQQPKLPISLFLLSFSILLTFCSLLVSQLISNKFPDISKVLEKIAISLAAIAFFTTITSPLTLSLK</sequence>
<feature type="transmembrane region" description="Helical" evidence="2">
    <location>
        <begin position="104"/>
        <end position="125"/>
    </location>
</feature>
<protein>
    <submittedName>
        <fullName evidence="3">Uncharacterized protein</fullName>
    </submittedName>
</protein>
<dbReference type="PANTHER" id="PTHR34741">
    <property type="entry name" value="IMAP FAMILY MEMBER 1, PUTATIVE-RELATED"/>
    <property type="match status" value="1"/>
</dbReference>
<keyword evidence="2" id="KW-0812">Transmembrane</keyword>
<name>A0AAD6PZD3_9ROSI</name>
<organism evidence="3 4">
    <name type="scientific">Populus alba x Populus x berolinensis</name>
    <dbReference type="NCBI Taxonomy" id="444605"/>
    <lineage>
        <taxon>Eukaryota</taxon>
        <taxon>Viridiplantae</taxon>
        <taxon>Streptophyta</taxon>
        <taxon>Embryophyta</taxon>
        <taxon>Tracheophyta</taxon>
        <taxon>Spermatophyta</taxon>
        <taxon>Magnoliopsida</taxon>
        <taxon>eudicotyledons</taxon>
        <taxon>Gunneridae</taxon>
        <taxon>Pentapetalae</taxon>
        <taxon>rosids</taxon>
        <taxon>fabids</taxon>
        <taxon>Malpighiales</taxon>
        <taxon>Salicaceae</taxon>
        <taxon>Saliceae</taxon>
        <taxon>Populus</taxon>
    </lineage>
</organism>
<keyword evidence="4" id="KW-1185">Reference proteome</keyword>
<dbReference type="AlphaFoldDB" id="A0AAD6PZD3"/>
<dbReference type="EMBL" id="JAQIZT010000014">
    <property type="protein sequence ID" value="KAJ6973404.1"/>
    <property type="molecule type" value="Genomic_DNA"/>
</dbReference>
<proteinExistence type="predicted"/>
<comment type="caution">
    <text evidence="3">The sequence shown here is derived from an EMBL/GenBank/DDBJ whole genome shotgun (WGS) entry which is preliminary data.</text>
</comment>